<dbReference type="EMBL" id="NUUI01000146">
    <property type="protein sequence ID" value="PHG13080.1"/>
    <property type="molecule type" value="Genomic_DNA"/>
</dbReference>
<name>A0ABD6TE40_9BACI</name>
<protein>
    <recommendedName>
        <fullName evidence="3">Exosporium leader peptide-containing protein</fullName>
    </recommendedName>
</protein>
<dbReference type="NCBIfam" id="TIGR03720">
    <property type="entry name" value="exospor_lead"/>
    <property type="match status" value="1"/>
</dbReference>
<dbReference type="InterPro" id="IPR021201">
    <property type="entry name" value="Leader_pep_exosporium"/>
</dbReference>
<proteinExistence type="predicted"/>
<organism evidence="1 2">
    <name type="scientific">Bacillus wiedmannii</name>
    <dbReference type="NCBI Taxonomy" id="1890302"/>
    <lineage>
        <taxon>Bacteria</taxon>
        <taxon>Bacillati</taxon>
        <taxon>Bacillota</taxon>
        <taxon>Bacilli</taxon>
        <taxon>Bacillales</taxon>
        <taxon>Bacillaceae</taxon>
        <taxon>Bacillus</taxon>
        <taxon>Bacillus cereus group</taxon>
    </lineage>
</organism>
<dbReference type="RefSeq" id="WP_142331021.1">
    <property type="nucleotide sequence ID" value="NZ_NUUI01000146.1"/>
</dbReference>
<evidence type="ECO:0000313" key="2">
    <source>
        <dbReference type="Proteomes" id="UP000225062"/>
    </source>
</evidence>
<dbReference type="Proteomes" id="UP000225062">
    <property type="component" value="Unassembled WGS sequence"/>
</dbReference>
<evidence type="ECO:0000313" key="1">
    <source>
        <dbReference type="EMBL" id="PHG13080.1"/>
    </source>
</evidence>
<accession>A0ABD6TE40</accession>
<reference evidence="1 2" key="1">
    <citation type="submission" date="2017-09" db="EMBL/GenBank/DDBJ databases">
        <title>Large-scale bioinformatics analysis of Bacillus genomes uncovers conserved roles of natural products in bacterial physiology.</title>
        <authorList>
            <consortium name="Agbiome Team Llc"/>
            <person name="Bleich R.M."/>
            <person name="Grubbs K.J."/>
            <person name="Santa Maria K.C."/>
            <person name="Allen S.E."/>
            <person name="Farag S."/>
            <person name="Shank E.A."/>
            <person name="Bowers A."/>
        </authorList>
    </citation>
    <scope>NUCLEOTIDE SEQUENCE [LARGE SCALE GENOMIC DNA]</scope>
    <source>
        <strain evidence="1 2">AFS032503</strain>
    </source>
</reference>
<evidence type="ECO:0008006" key="3">
    <source>
        <dbReference type="Google" id="ProtNLM"/>
    </source>
</evidence>
<feature type="non-terminal residue" evidence="1">
    <location>
        <position position="42"/>
    </location>
</feature>
<gene>
    <name evidence="1" type="ORF">COI74_30055</name>
</gene>
<sequence>MFDKNEIKKINEVLQANALDPNIIGPTLPPVPPFTLPTGPTG</sequence>
<dbReference type="AlphaFoldDB" id="A0ABD6TE40"/>
<comment type="caution">
    <text evidence="1">The sequence shown here is derived from an EMBL/GenBank/DDBJ whole genome shotgun (WGS) entry which is preliminary data.</text>
</comment>